<feature type="compositionally biased region" description="Basic residues" evidence="5">
    <location>
        <begin position="107"/>
        <end position="116"/>
    </location>
</feature>
<gene>
    <name evidence="8" type="ORF">Q31a_62380</name>
</gene>
<protein>
    <submittedName>
        <fullName evidence="8">RNA polymerase sigma factor</fullName>
    </submittedName>
</protein>
<proteinExistence type="inferred from homology"/>
<evidence type="ECO:0000259" key="6">
    <source>
        <dbReference type="Pfam" id="PF04542"/>
    </source>
</evidence>
<keyword evidence="4" id="KW-0804">Transcription</keyword>
<dbReference type="InterPro" id="IPR007627">
    <property type="entry name" value="RNA_pol_sigma70_r2"/>
</dbReference>
<dbReference type="PANTHER" id="PTHR43133">
    <property type="entry name" value="RNA POLYMERASE ECF-TYPE SIGMA FACTO"/>
    <property type="match status" value="1"/>
</dbReference>
<dbReference type="NCBIfam" id="TIGR02937">
    <property type="entry name" value="sigma70-ECF"/>
    <property type="match status" value="1"/>
</dbReference>
<dbReference type="GO" id="GO:0006352">
    <property type="term" value="P:DNA-templated transcription initiation"/>
    <property type="evidence" value="ECO:0007669"/>
    <property type="project" value="InterPro"/>
</dbReference>
<dbReference type="InterPro" id="IPR013324">
    <property type="entry name" value="RNA_pol_sigma_r3/r4-like"/>
</dbReference>
<evidence type="ECO:0000256" key="4">
    <source>
        <dbReference type="ARBA" id="ARBA00023163"/>
    </source>
</evidence>
<evidence type="ECO:0000313" key="8">
    <source>
        <dbReference type="EMBL" id="QDV27845.1"/>
    </source>
</evidence>
<dbReference type="InterPro" id="IPR014284">
    <property type="entry name" value="RNA_pol_sigma-70_dom"/>
</dbReference>
<evidence type="ECO:0000259" key="7">
    <source>
        <dbReference type="Pfam" id="PF08281"/>
    </source>
</evidence>
<organism evidence="8 9">
    <name type="scientific">Aureliella helgolandensis</name>
    <dbReference type="NCBI Taxonomy" id="2527968"/>
    <lineage>
        <taxon>Bacteria</taxon>
        <taxon>Pseudomonadati</taxon>
        <taxon>Planctomycetota</taxon>
        <taxon>Planctomycetia</taxon>
        <taxon>Pirellulales</taxon>
        <taxon>Pirellulaceae</taxon>
        <taxon>Aureliella</taxon>
    </lineage>
</organism>
<feature type="region of interest" description="Disordered" evidence="5">
    <location>
        <begin position="1"/>
        <end position="37"/>
    </location>
</feature>
<accession>A0A518GGX2</accession>
<evidence type="ECO:0000256" key="2">
    <source>
        <dbReference type="ARBA" id="ARBA00023015"/>
    </source>
</evidence>
<keyword evidence="3" id="KW-0731">Sigma factor</keyword>
<feature type="domain" description="RNA polymerase sigma-70 region 2" evidence="6">
    <location>
        <begin position="49"/>
        <end position="113"/>
    </location>
</feature>
<dbReference type="AlphaFoldDB" id="A0A518GGX2"/>
<dbReference type="PANTHER" id="PTHR43133:SF51">
    <property type="entry name" value="RNA POLYMERASE SIGMA FACTOR"/>
    <property type="match status" value="1"/>
</dbReference>
<dbReference type="InterPro" id="IPR013325">
    <property type="entry name" value="RNA_pol_sigma_r2"/>
</dbReference>
<evidence type="ECO:0000256" key="3">
    <source>
        <dbReference type="ARBA" id="ARBA00023082"/>
    </source>
</evidence>
<dbReference type="Proteomes" id="UP000318017">
    <property type="component" value="Chromosome"/>
</dbReference>
<dbReference type="EMBL" id="CP036298">
    <property type="protein sequence ID" value="QDV27845.1"/>
    <property type="molecule type" value="Genomic_DNA"/>
</dbReference>
<dbReference type="GO" id="GO:0016987">
    <property type="term" value="F:sigma factor activity"/>
    <property type="evidence" value="ECO:0007669"/>
    <property type="project" value="UniProtKB-KW"/>
</dbReference>
<reference evidence="8 9" key="1">
    <citation type="submission" date="2019-02" db="EMBL/GenBank/DDBJ databases">
        <title>Deep-cultivation of Planctomycetes and their phenomic and genomic characterization uncovers novel biology.</title>
        <authorList>
            <person name="Wiegand S."/>
            <person name="Jogler M."/>
            <person name="Boedeker C."/>
            <person name="Pinto D."/>
            <person name="Vollmers J."/>
            <person name="Rivas-Marin E."/>
            <person name="Kohn T."/>
            <person name="Peeters S.H."/>
            <person name="Heuer A."/>
            <person name="Rast P."/>
            <person name="Oberbeckmann S."/>
            <person name="Bunk B."/>
            <person name="Jeske O."/>
            <person name="Meyerdierks A."/>
            <person name="Storesund J.E."/>
            <person name="Kallscheuer N."/>
            <person name="Luecker S."/>
            <person name="Lage O.M."/>
            <person name="Pohl T."/>
            <person name="Merkel B.J."/>
            <person name="Hornburger P."/>
            <person name="Mueller R.-W."/>
            <person name="Bruemmer F."/>
            <person name="Labrenz M."/>
            <person name="Spormann A.M."/>
            <person name="Op den Camp H."/>
            <person name="Overmann J."/>
            <person name="Amann R."/>
            <person name="Jetten M.S.M."/>
            <person name="Mascher T."/>
            <person name="Medema M.H."/>
            <person name="Devos D.P."/>
            <person name="Kaster A.-K."/>
            <person name="Ovreas L."/>
            <person name="Rohde M."/>
            <person name="Galperin M.Y."/>
            <person name="Jogler C."/>
        </authorList>
    </citation>
    <scope>NUCLEOTIDE SEQUENCE [LARGE SCALE GENOMIC DNA]</scope>
    <source>
        <strain evidence="8 9">Q31a</strain>
    </source>
</reference>
<keyword evidence="9" id="KW-1185">Reference proteome</keyword>
<dbReference type="Gene3D" id="1.10.10.10">
    <property type="entry name" value="Winged helix-like DNA-binding domain superfamily/Winged helix DNA-binding domain"/>
    <property type="match status" value="1"/>
</dbReference>
<keyword evidence="2" id="KW-0805">Transcription regulation</keyword>
<evidence type="ECO:0000313" key="9">
    <source>
        <dbReference type="Proteomes" id="UP000318017"/>
    </source>
</evidence>
<dbReference type="InterPro" id="IPR039425">
    <property type="entry name" value="RNA_pol_sigma-70-like"/>
</dbReference>
<evidence type="ECO:0000256" key="1">
    <source>
        <dbReference type="ARBA" id="ARBA00010641"/>
    </source>
</evidence>
<dbReference type="InterPro" id="IPR013249">
    <property type="entry name" value="RNA_pol_sigma70_r4_t2"/>
</dbReference>
<comment type="similarity">
    <text evidence="1">Belongs to the sigma-70 factor family. ECF subfamily.</text>
</comment>
<dbReference type="KEGG" id="ahel:Q31a_62380"/>
<feature type="domain" description="RNA polymerase sigma factor 70 region 4 type 2" evidence="7">
    <location>
        <begin position="155"/>
        <end position="207"/>
    </location>
</feature>
<dbReference type="InterPro" id="IPR036388">
    <property type="entry name" value="WH-like_DNA-bd_sf"/>
</dbReference>
<feature type="region of interest" description="Disordered" evidence="5">
    <location>
        <begin position="107"/>
        <end position="149"/>
    </location>
</feature>
<dbReference type="RefSeq" id="WP_197355865.1">
    <property type="nucleotide sequence ID" value="NZ_CP036298.1"/>
</dbReference>
<dbReference type="Pfam" id="PF04542">
    <property type="entry name" value="Sigma70_r2"/>
    <property type="match status" value="1"/>
</dbReference>
<dbReference type="SUPFAM" id="SSF88946">
    <property type="entry name" value="Sigma2 domain of RNA polymerase sigma factors"/>
    <property type="match status" value="1"/>
</dbReference>
<dbReference type="SUPFAM" id="SSF88659">
    <property type="entry name" value="Sigma3 and sigma4 domains of RNA polymerase sigma factors"/>
    <property type="match status" value="1"/>
</dbReference>
<dbReference type="Pfam" id="PF08281">
    <property type="entry name" value="Sigma70_r4_2"/>
    <property type="match status" value="1"/>
</dbReference>
<dbReference type="Gene3D" id="1.10.1740.10">
    <property type="match status" value="1"/>
</dbReference>
<name>A0A518GGX2_9BACT</name>
<evidence type="ECO:0000256" key="5">
    <source>
        <dbReference type="SAM" id="MobiDB-lite"/>
    </source>
</evidence>
<sequence length="215" mass="23828">MTADAAPEEPQSTDSTERAWGPRSNPERGSSYGVGAAETSRQIVGELHAELAPQLERIAWALLRDWELARDAVQDTFVLFSEKLDAIPETQRSGWLVRTVQFQAKNLRRKERRQPHRASDQYGAESSWGEQQPSGGTTGAGADPSRSMERLEQVERLQAAIDHLPIEQRQVVLARMAGQQGFAEIAASLKIPLGTALSRMRLALEKLKRSLADES</sequence>
<dbReference type="GO" id="GO:0003677">
    <property type="term" value="F:DNA binding"/>
    <property type="evidence" value="ECO:0007669"/>
    <property type="project" value="InterPro"/>
</dbReference>